<dbReference type="EMBL" id="CP028858">
    <property type="protein sequence ID" value="AWB27462.1"/>
    <property type="molecule type" value="Genomic_DNA"/>
</dbReference>
<evidence type="ECO:0000256" key="4">
    <source>
        <dbReference type="ARBA" id="ARBA00023014"/>
    </source>
</evidence>
<dbReference type="InterPro" id="IPR014349">
    <property type="entry name" value="Rieske_Fe-S_prot"/>
</dbReference>
<dbReference type="InterPro" id="IPR005805">
    <property type="entry name" value="Rieske_Fe-S_prot_C"/>
</dbReference>
<dbReference type="Pfam" id="PF00355">
    <property type="entry name" value="Rieske"/>
    <property type="match status" value="1"/>
</dbReference>
<evidence type="ECO:0000256" key="5">
    <source>
        <dbReference type="ARBA" id="ARBA00023157"/>
    </source>
</evidence>
<dbReference type="AlphaFoldDB" id="A0A2R4X0Z3"/>
<dbReference type="GO" id="GO:0046872">
    <property type="term" value="F:metal ion binding"/>
    <property type="evidence" value="ECO:0007669"/>
    <property type="project" value="UniProtKB-KW"/>
</dbReference>
<dbReference type="PROSITE" id="PS51296">
    <property type="entry name" value="RIESKE"/>
    <property type="match status" value="1"/>
</dbReference>
<dbReference type="GO" id="GO:0051537">
    <property type="term" value="F:2 iron, 2 sulfur cluster binding"/>
    <property type="evidence" value="ECO:0007669"/>
    <property type="project" value="UniProtKB-KW"/>
</dbReference>
<comment type="cofactor">
    <cofactor evidence="6">
        <name>[2Fe-2S] cluster</name>
        <dbReference type="ChEBI" id="CHEBI:190135"/>
    </cofactor>
</comment>
<evidence type="ECO:0000313" key="10">
    <source>
        <dbReference type="Proteomes" id="UP000244727"/>
    </source>
</evidence>
<dbReference type="CDD" id="cd03467">
    <property type="entry name" value="Rieske"/>
    <property type="match status" value="1"/>
</dbReference>
<evidence type="ECO:0000256" key="1">
    <source>
        <dbReference type="ARBA" id="ARBA00022714"/>
    </source>
</evidence>
<dbReference type="Proteomes" id="UP000244727">
    <property type="component" value="Chromosome"/>
</dbReference>
<evidence type="ECO:0000313" key="9">
    <source>
        <dbReference type="EMBL" id="AWB27462.1"/>
    </source>
</evidence>
<evidence type="ECO:0000256" key="6">
    <source>
        <dbReference type="ARBA" id="ARBA00034078"/>
    </source>
</evidence>
<dbReference type="SUPFAM" id="SSF50022">
    <property type="entry name" value="ISP domain"/>
    <property type="match status" value="1"/>
</dbReference>
<gene>
    <name evidence="9" type="ORF">HARCEL1_06955</name>
</gene>
<dbReference type="PANTHER" id="PTHR10134">
    <property type="entry name" value="CYTOCHROME B-C1 COMPLEX SUBUNIT RIESKE, MITOCHONDRIAL"/>
    <property type="match status" value="1"/>
</dbReference>
<evidence type="ECO:0000256" key="3">
    <source>
        <dbReference type="ARBA" id="ARBA00023004"/>
    </source>
</evidence>
<feature type="domain" description="Rieske" evidence="8">
    <location>
        <begin position="126"/>
        <end position="203"/>
    </location>
</feature>
<keyword evidence="2" id="KW-0479">Metal-binding</keyword>
<organism evidence="9 10">
    <name type="scientific">Halococcoides cellulosivorans</name>
    <dbReference type="NCBI Taxonomy" id="1679096"/>
    <lineage>
        <taxon>Archaea</taxon>
        <taxon>Methanobacteriati</taxon>
        <taxon>Methanobacteriota</taxon>
        <taxon>Stenosarchaea group</taxon>
        <taxon>Halobacteria</taxon>
        <taxon>Halobacteriales</taxon>
        <taxon>Haloarculaceae</taxon>
        <taxon>Halococcoides</taxon>
    </lineage>
</organism>
<dbReference type="Gene3D" id="2.102.10.10">
    <property type="entry name" value="Rieske [2Fe-2S] iron-sulphur domain"/>
    <property type="match status" value="1"/>
</dbReference>
<proteinExistence type="predicted"/>
<dbReference type="InterPro" id="IPR017941">
    <property type="entry name" value="Rieske_2Fe-2S"/>
</dbReference>
<feature type="region of interest" description="Disordered" evidence="7">
    <location>
        <begin position="1"/>
        <end position="24"/>
    </location>
</feature>
<keyword evidence="1" id="KW-0001">2Fe-2S</keyword>
<evidence type="ECO:0000256" key="7">
    <source>
        <dbReference type="SAM" id="MobiDB-lite"/>
    </source>
</evidence>
<sequence length="216" mass="22273">MSDPESETDTVASTAEGEQSREELLRTTRRNAATLFAGIAGTAAIGSFAVTGLVGLDRAALEGGPDRLYAEGVRLVDEAGETLGVDAIPEGSGETMTVFPEAEGGGPIRTQEATTVLVRFTDGDYEDPTTVSGTVAGYAAYSRVCTHAGCIVSQRSGPDGQYFLCPCHQSEFDPLEGASVAGGPATKPLPQLPIGLTEDDELIVATGEFDDTIGPG</sequence>
<dbReference type="RefSeq" id="WP_108381831.1">
    <property type="nucleotide sequence ID" value="NZ_CP028858.1"/>
</dbReference>
<keyword evidence="3" id="KW-0408">Iron</keyword>
<evidence type="ECO:0000259" key="8">
    <source>
        <dbReference type="PROSITE" id="PS51296"/>
    </source>
</evidence>
<protein>
    <submittedName>
        <fullName evidence="9">Rieske iron-sulfur protein</fullName>
    </submittedName>
</protein>
<dbReference type="GO" id="GO:0016020">
    <property type="term" value="C:membrane"/>
    <property type="evidence" value="ECO:0007669"/>
    <property type="project" value="InterPro"/>
</dbReference>
<accession>A0A2R4X0Z3</accession>
<dbReference type="GeneID" id="36512232"/>
<dbReference type="PRINTS" id="PR00162">
    <property type="entry name" value="RIESKE"/>
</dbReference>
<keyword evidence="4" id="KW-0411">Iron-sulfur</keyword>
<dbReference type="KEGG" id="harc:HARCEL1_06955"/>
<dbReference type="InterPro" id="IPR036922">
    <property type="entry name" value="Rieske_2Fe-2S_sf"/>
</dbReference>
<keyword evidence="5" id="KW-1015">Disulfide bond</keyword>
<evidence type="ECO:0000256" key="2">
    <source>
        <dbReference type="ARBA" id="ARBA00022723"/>
    </source>
</evidence>
<name>A0A2R4X0Z3_9EURY</name>
<keyword evidence="10" id="KW-1185">Reference proteome</keyword>
<reference evidence="9 10" key="1">
    <citation type="submission" date="2018-04" db="EMBL/GenBank/DDBJ databases">
        <title>Halococcoides cellulosivorans gen. nov., sp. nov., an extremely halophilic cellulose-utilizing haloarchaeon from hypersaline lakes.</title>
        <authorList>
            <person name="Sorokin D.Y."/>
            <person name="Toshchakov S.V."/>
            <person name="Samarov N.I."/>
            <person name="Korzhenkov A."/>
            <person name="Kublanov I.V."/>
        </authorList>
    </citation>
    <scope>NUCLEOTIDE SEQUENCE [LARGE SCALE GENOMIC DNA]</scope>
    <source>
        <strain evidence="9 10">HArcel1</strain>
    </source>
</reference>